<dbReference type="Proteomes" id="UP000251889">
    <property type="component" value="Unassembled WGS sequence"/>
</dbReference>
<accession>A0A364Y849</accession>
<evidence type="ECO:0000256" key="2">
    <source>
        <dbReference type="ARBA" id="ARBA00022676"/>
    </source>
</evidence>
<evidence type="ECO:0000256" key="3">
    <source>
        <dbReference type="ARBA" id="ARBA00022679"/>
    </source>
</evidence>
<name>A0A364Y849_9BACT</name>
<dbReference type="Gene3D" id="3.90.550.10">
    <property type="entry name" value="Spore Coat Polysaccharide Biosynthesis Protein SpsA, Chain A"/>
    <property type="match status" value="1"/>
</dbReference>
<dbReference type="SUPFAM" id="SSF53448">
    <property type="entry name" value="Nucleotide-diphospho-sugar transferases"/>
    <property type="match status" value="1"/>
</dbReference>
<dbReference type="Pfam" id="PF00535">
    <property type="entry name" value="Glycos_transf_2"/>
    <property type="match status" value="1"/>
</dbReference>
<dbReference type="InterPro" id="IPR050834">
    <property type="entry name" value="Glycosyltransf_2"/>
</dbReference>
<dbReference type="InterPro" id="IPR029044">
    <property type="entry name" value="Nucleotide-diphossugar_trans"/>
</dbReference>
<evidence type="ECO:0000313" key="5">
    <source>
        <dbReference type="EMBL" id="RAW02655.1"/>
    </source>
</evidence>
<dbReference type="AlphaFoldDB" id="A0A364Y849"/>
<dbReference type="RefSeq" id="WP_112744872.1">
    <property type="nucleotide sequence ID" value="NZ_QMFY01000001.1"/>
</dbReference>
<reference evidence="5 6" key="1">
    <citation type="submission" date="2018-06" db="EMBL/GenBank/DDBJ databases">
        <title>Chryseolinea flavus sp. nov., a member of the phylum Bacteroidetes isolated from soil.</title>
        <authorList>
            <person name="Li Y."/>
            <person name="Wang J."/>
        </authorList>
    </citation>
    <scope>NUCLEOTIDE SEQUENCE [LARGE SCALE GENOMIC DNA]</scope>
    <source>
        <strain evidence="5 6">SDU1-6</strain>
    </source>
</reference>
<evidence type="ECO:0000313" key="6">
    <source>
        <dbReference type="Proteomes" id="UP000251889"/>
    </source>
</evidence>
<gene>
    <name evidence="5" type="ORF">DQQ10_00665</name>
</gene>
<keyword evidence="6" id="KW-1185">Reference proteome</keyword>
<sequence length="319" mass="36848">MEKAVISIIMPAYNAEKYIAEAIRSVLGQTYPHFELLVCDDGSRDNTLAIAKNFADPRITVLSNNHNLGYLKTCNKLFALCRGEYITFQDADDYADPERLIKQRHAFDEDPTLGMVGTWANIVDLTGNFIDADERKTSYEEILQMLPTASQFNGATIMIRASVYQDIGGYREFFNDYAYQDYDWAYRIAEKYKSINIPHRLYYYRQSESGNSKKISIKRSISGALVQHLAKQRRENGKDDIQSGNLKALNQFLDGLSQPYADDPARLYREYASHYMYGRLYRQAIGASVTAIRLRPMQFVNWRTLQYCIRKYLLSSIRN</sequence>
<dbReference type="InterPro" id="IPR001173">
    <property type="entry name" value="Glyco_trans_2-like"/>
</dbReference>
<dbReference type="PANTHER" id="PTHR43685">
    <property type="entry name" value="GLYCOSYLTRANSFERASE"/>
    <property type="match status" value="1"/>
</dbReference>
<dbReference type="PANTHER" id="PTHR43685:SF5">
    <property type="entry name" value="GLYCOSYLTRANSFERASE EPSE-RELATED"/>
    <property type="match status" value="1"/>
</dbReference>
<keyword evidence="2" id="KW-0328">Glycosyltransferase</keyword>
<dbReference type="GO" id="GO:0016757">
    <property type="term" value="F:glycosyltransferase activity"/>
    <property type="evidence" value="ECO:0007669"/>
    <property type="project" value="UniProtKB-KW"/>
</dbReference>
<comment type="caution">
    <text evidence="5">The sequence shown here is derived from an EMBL/GenBank/DDBJ whole genome shotgun (WGS) entry which is preliminary data.</text>
</comment>
<dbReference type="EMBL" id="QMFY01000001">
    <property type="protein sequence ID" value="RAW02655.1"/>
    <property type="molecule type" value="Genomic_DNA"/>
</dbReference>
<feature type="domain" description="Glycosyltransferase 2-like" evidence="4">
    <location>
        <begin position="7"/>
        <end position="167"/>
    </location>
</feature>
<dbReference type="CDD" id="cd00761">
    <property type="entry name" value="Glyco_tranf_GTA_type"/>
    <property type="match status" value="1"/>
</dbReference>
<evidence type="ECO:0000256" key="1">
    <source>
        <dbReference type="ARBA" id="ARBA00006739"/>
    </source>
</evidence>
<protein>
    <recommendedName>
        <fullName evidence="4">Glycosyltransferase 2-like domain-containing protein</fullName>
    </recommendedName>
</protein>
<comment type="similarity">
    <text evidence="1">Belongs to the glycosyltransferase 2 family.</text>
</comment>
<dbReference type="OrthoDB" id="9815829at2"/>
<proteinExistence type="inferred from homology"/>
<keyword evidence="3" id="KW-0808">Transferase</keyword>
<evidence type="ECO:0000259" key="4">
    <source>
        <dbReference type="Pfam" id="PF00535"/>
    </source>
</evidence>
<organism evidence="5 6">
    <name type="scientific">Pseudochryseolinea flava</name>
    <dbReference type="NCBI Taxonomy" id="2059302"/>
    <lineage>
        <taxon>Bacteria</taxon>
        <taxon>Pseudomonadati</taxon>
        <taxon>Bacteroidota</taxon>
        <taxon>Cytophagia</taxon>
        <taxon>Cytophagales</taxon>
        <taxon>Fulvivirgaceae</taxon>
        <taxon>Pseudochryseolinea</taxon>
    </lineage>
</organism>